<keyword evidence="1" id="KW-0175">Coiled coil</keyword>
<feature type="transmembrane region" description="Helical" evidence="2">
    <location>
        <begin position="63"/>
        <end position="82"/>
    </location>
</feature>
<evidence type="ECO:0000256" key="2">
    <source>
        <dbReference type="SAM" id="Phobius"/>
    </source>
</evidence>
<accession>A0A6G1I9Y6</accession>
<proteinExistence type="predicted"/>
<keyword evidence="4" id="KW-1185">Reference proteome</keyword>
<dbReference type="OrthoDB" id="5422510at2759"/>
<keyword evidence="2" id="KW-0472">Membrane</keyword>
<feature type="coiled-coil region" evidence="1">
    <location>
        <begin position="243"/>
        <end position="301"/>
    </location>
</feature>
<sequence>MSDPEESFGRATGIQRASPTLRRANTLGPGLRRTRSRQFSLASTDSVFSAGDRPVVEADEPSIWHMGSLLFVALPAVAGLFFENGSSVMTDVLLLGLGCLFLYWSIRWPWQWYRTAQILVFEPEFDSAINSDDEMNETKENGDTHKHREREAAVNSLHRHELIALASCFVSPMAVAYMLHAIRPYLSSPSGGLVSNSNLTLFVLAAEVRPVLHLFRMAEARTLHLQRIVAESPVEPILDAEGIQSLAQRIDGLERKLSATSDKPNDKANDKRDEVALTRVRQQLQTQLDALNRAVRRYEKREITQTLRTEARLDGLEVQLRDALTLAAAATRGQHRRGIFTMGVDFVYSVYVYTFAISSYMLHAPARLASGVYRYLLGPRRKKIRRVRPKDKAAVE</sequence>
<organism evidence="3 4">
    <name type="scientific">Trichodelitschia bisporula</name>
    <dbReference type="NCBI Taxonomy" id="703511"/>
    <lineage>
        <taxon>Eukaryota</taxon>
        <taxon>Fungi</taxon>
        <taxon>Dikarya</taxon>
        <taxon>Ascomycota</taxon>
        <taxon>Pezizomycotina</taxon>
        <taxon>Dothideomycetes</taxon>
        <taxon>Dothideomycetes incertae sedis</taxon>
        <taxon>Phaeotrichales</taxon>
        <taxon>Phaeotrichaceae</taxon>
        <taxon>Trichodelitschia</taxon>
    </lineage>
</organism>
<feature type="transmembrane region" description="Helical" evidence="2">
    <location>
        <begin position="88"/>
        <end position="106"/>
    </location>
</feature>
<gene>
    <name evidence="3" type="ORF">EJ06DRAFT_470346</name>
</gene>
<dbReference type="AlphaFoldDB" id="A0A6G1I9Y6"/>
<dbReference type="Proteomes" id="UP000799640">
    <property type="component" value="Unassembled WGS sequence"/>
</dbReference>
<dbReference type="PANTHER" id="PTHR42032">
    <property type="entry name" value="YALI0E30679P"/>
    <property type="match status" value="1"/>
</dbReference>
<evidence type="ECO:0000313" key="3">
    <source>
        <dbReference type="EMBL" id="KAF2404795.1"/>
    </source>
</evidence>
<evidence type="ECO:0000256" key="1">
    <source>
        <dbReference type="SAM" id="Coils"/>
    </source>
</evidence>
<evidence type="ECO:0000313" key="4">
    <source>
        <dbReference type="Proteomes" id="UP000799640"/>
    </source>
</evidence>
<keyword evidence="2" id="KW-1133">Transmembrane helix</keyword>
<protein>
    <submittedName>
        <fullName evidence="3">Uncharacterized protein</fullName>
    </submittedName>
</protein>
<keyword evidence="2" id="KW-0812">Transmembrane</keyword>
<reference evidence="3" key="1">
    <citation type="journal article" date="2020" name="Stud. Mycol.">
        <title>101 Dothideomycetes genomes: a test case for predicting lifestyles and emergence of pathogens.</title>
        <authorList>
            <person name="Haridas S."/>
            <person name="Albert R."/>
            <person name="Binder M."/>
            <person name="Bloem J."/>
            <person name="Labutti K."/>
            <person name="Salamov A."/>
            <person name="Andreopoulos B."/>
            <person name="Baker S."/>
            <person name="Barry K."/>
            <person name="Bills G."/>
            <person name="Bluhm B."/>
            <person name="Cannon C."/>
            <person name="Castanera R."/>
            <person name="Culley D."/>
            <person name="Daum C."/>
            <person name="Ezra D."/>
            <person name="Gonzalez J."/>
            <person name="Henrissat B."/>
            <person name="Kuo A."/>
            <person name="Liang C."/>
            <person name="Lipzen A."/>
            <person name="Lutzoni F."/>
            <person name="Magnuson J."/>
            <person name="Mondo S."/>
            <person name="Nolan M."/>
            <person name="Ohm R."/>
            <person name="Pangilinan J."/>
            <person name="Park H.-J."/>
            <person name="Ramirez L."/>
            <person name="Alfaro M."/>
            <person name="Sun H."/>
            <person name="Tritt A."/>
            <person name="Yoshinaga Y."/>
            <person name="Zwiers L.-H."/>
            <person name="Turgeon B."/>
            <person name="Goodwin S."/>
            <person name="Spatafora J."/>
            <person name="Crous P."/>
            <person name="Grigoriev I."/>
        </authorList>
    </citation>
    <scope>NUCLEOTIDE SEQUENCE</scope>
    <source>
        <strain evidence="3">CBS 262.69</strain>
    </source>
</reference>
<dbReference type="PANTHER" id="PTHR42032:SF1">
    <property type="entry name" value="YALI0E30679P"/>
    <property type="match status" value="1"/>
</dbReference>
<name>A0A6G1I9Y6_9PEZI</name>
<dbReference type="EMBL" id="ML996688">
    <property type="protein sequence ID" value="KAF2404795.1"/>
    <property type="molecule type" value="Genomic_DNA"/>
</dbReference>